<dbReference type="Pfam" id="PF12146">
    <property type="entry name" value="Hydrolase_4"/>
    <property type="match status" value="1"/>
</dbReference>
<dbReference type="InterPro" id="IPR022742">
    <property type="entry name" value="Hydrolase_4"/>
</dbReference>
<dbReference type="Gene3D" id="3.40.50.1820">
    <property type="entry name" value="alpha/beta hydrolase"/>
    <property type="match status" value="1"/>
</dbReference>
<protein>
    <submittedName>
        <fullName evidence="3">Alpha/beta hydrolase</fullName>
    </submittedName>
</protein>
<evidence type="ECO:0000259" key="2">
    <source>
        <dbReference type="Pfam" id="PF12146"/>
    </source>
</evidence>
<name>A0A7T5VEM5_9BACT</name>
<feature type="transmembrane region" description="Helical" evidence="1">
    <location>
        <begin position="6"/>
        <end position="22"/>
    </location>
</feature>
<evidence type="ECO:0000313" key="4">
    <source>
        <dbReference type="Proteomes" id="UP000596092"/>
    </source>
</evidence>
<dbReference type="Proteomes" id="UP000596092">
    <property type="component" value="Chromosome"/>
</dbReference>
<feature type="domain" description="Serine aminopeptidase S33" evidence="2">
    <location>
        <begin position="68"/>
        <end position="170"/>
    </location>
</feature>
<keyword evidence="1" id="KW-0472">Membrane</keyword>
<keyword evidence="1" id="KW-1133">Transmembrane helix</keyword>
<dbReference type="PANTHER" id="PTHR12277">
    <property type="entry name" value="ALPHA/BETA HYDROLASE DOMAIN-CONTAINING PROTEIN"/>
    <property type="match status" value="1"/>
</dbReference>
<gene>
    <name evidence="3" type="ORF">HP555_11765</name>
</gene>
<dbReference type="RefSeq" id="WP_199262732.1">
    <property type="nucleotide sequence ID" value="NZ_CP054140.1"/>
</dbReference>
<dbReference type="SUPFAM" id="SSF53474">
    <property type="entry name" value="alpha/beta-Hydrolases"/>
    <property type="match status" value="1"/>
</dbReference>
<dbReference type="InterPro" id="IPR029058">
    <property type="entry name" value="AB_hydrolase_fold"/>
</dbReference>
<evidence type="ECO:0000256" key="1">
    <source>
        <dbReference type="SAM" id="Phobius"/>
    </source>
</evidence>
<sequence>MLITTIVLVCVGYLGLCAFMYLHQRSMLYFPDASELSPLQARELGLRHWPSSEQFRGFVAEPDPQQGIRGTVIIFHGNGGAAFHRFFYAKALVKQHFRVLLAEYPGYGGRDGQPAETALVQDGTTLLELAHEQFGPPLYLWGESLGCGVAAGVVRQTRVPVAGVVLFLPWDTLANVAATHYPFIPVRWLLRDRYDSVANLRHFQGPVAVLLAGEDEIIPTHHGRQLYEKLMTTKKLWVMLGAGHNSMPMAADQIWWQEVTDFLTKKTALLID</sequence>
<proteinExistence type="predicted"/>
<dbReference type="PANTHER" id="PTHR12277:SF79">
    <property type="entry name" value="XAA-PRO DIPEPTIDYL-PEPTIDASE-RELATED"/>
    <property type="match status" value="1"/>
</dbReference>
<organism evidence="3 4">
    <name type="scientific">Desulfobulbus oligotrophicus</name>
    <dbReference type="NCBI Taxonomy" id="1909699"/>
    <lineage>
        <taxon>Bacteria</taxon>
        <taxon>Pseudomonadati</taxon>
        <taxon>Thermodesulfobacteriota</taxon>
        <taxon>Desulfobulbia</taxon>
        <taxon>Desulfobulbales</taxon>
        <taxon>Desulfobulbaceae</taxon>
        <taxon>Desulfobulbus</taxon>
    </lineage>
</organism>
<accession>A0A7T5VEM5</accession>
<keyword evidence="4" id="KW-1185">Reference proteome</keyword>
<dbReference type="AlphaFoldDB" id="A0A7T5VEM5"/>
<reference evidence="3 4" key="1">
    <citation type="submission" date="2020-05" db="EMBL/GenBank/DDBJ databases">
        <title>Complete genome of Desulfobulbus oligotrophicus.</title>
        <authorList>
            <person name="Podar M."/>
        </authorList>
    </citation>
    <scope>NUCLEOTIDE SEQUENCE [LARGE SCALE GENOMIC DNA]</scope>
    <source>
        <strain evidence="3 4">Prop6</strain>
    </source>
</reference>
<keyword evidence="1" id="KW-0812">Transmembrane</keyword>
<evidence type="ECO:0000313" key="3">
    <source>
        <dbReference type="EMBL" id="QQG66494.1"/>
    </source>
</evidence>
<keyword evidence="3" id="KW-0378">Hydrolase</keyword>
<dbReference type="GO" id="GO:0016787">
    <property type="term" value="F:hydrolase activity"/>
    <property type="evidence" value="ECO:0007669"/>
    <property type="project" value="UniProtKB-KW"/>
</dbReference>
<dbReference type="KEGG" id="dog:HP555_11765"/>
<dbReference type="EMBL" id="CP054140">
    <property type="protein sequence ID" value="QQG66494.1"/>
    <property type="molecule type" value="Genomic_DNA"/>
</dbReference>